<feature type="transmembrane region" description="Helical" evidence="1">
    <location>
        <begin position="39"/>
        <end position="58"/>
    </location>
</feature>
<evidence type="ECO:0000256" key="1">
    <source>
        <dbReference type="SAM" id="Phobius"/>
    </source>
</evidence>
<accession>A0ABV3SVV0</accession>
<evidence type="ECO:0000313" key="2">
    <source>
        <dbReference type="EMBL" id="MEX0427062.1"/>
    </source>
</evidence>
<feature type="transmembrane region" description="Helical" evidence="1">
    <location>
        <begin position="12"/>
        <end position="33"/>
    </location>
</feature>
<dbReference type="EMBL" id="JBFPJR010000007">
    <property type="protein sequence ID" value="MEX0427062.1"/>
    <property type="molecule type" value="Genomic_DNA"/>
</dbReference>
<dbReference type="InterPro" id="IPR021443">
    <property type="entry name" value="DUF3093"/>
</dbReference>
<comment type="caution">
    <text evidence="2">The sequence shown here is derived from an EMBL/GenBank/DDBJ whole genome shotgun (WGS) entry which is preliminary data.</text>
</comment>
<keyword evidence="1" id="KW-0812">Transmembrane</keyword>
<organism evidence="2 3">
    <name type="scientific">Nocardioides eburneus</name>
    <dbReference type="NCBI Taxonomy" id="3231482"/>
    <lineage>
        <taxon>Bacteria</taxon>
        <taxon>Bacillati</taxon>
        <taxon>Actinomycetota</taxon>
        <taxon>Actinomycetes</taxon>
        <taxon>Propionibacteriales</taxon>
        <taxon>Nocardioidaceae</taxon>
        <taxon>Nocardioides</taxon>
    </lineage>
</organism>
<keyword evidence="3" id="KW-1185">Reference proteome</keyword>
<protein>
    <submittedName>
        <fullName evidence="2">DUF3093 domain-containing protein</fullName>
    </submittedName>
</protein>
<reference evidence="2 3" key="1">
    <citation type="submission" date="2024-07" db="EMBL/GenBank/DDBJ databases">
        <authorList>
            <person name="Lee S."/>
            <person name="Kang M."/>
        </authorList>
    </citation>
    <scope>NUCLEOTIDE SEQUENCE [LARGE SCALE GENOMIC DNA]</scope>
    <source>
        <strain evidence="2 3">DS6</strain>
    </source>
</reference>
<evidence type="ECO:0000313" key="3">
    <source>
        <dbReference type="Proteomes" id="UP001556631"/>
    </source>
</evidence>
<dbReference type="RefSeq" id="WP_367992081.1">
    <property type="nucleotide sequence ID" value="NZ_JBFPJR010000007.1"/>
</dbReference>
<dbReference type="Pfam" id="PF11292">
    <property type="entry name" value="DUF3093"/>
    <property type="match status" value="1"/>
</dbReference>
<sequence length="157" mass="17032">MSTPAYDERLHVPLRWWVQGVMFLATVWIAVILWVPEGLAWGITAALVALFVTAMLAYGSPRITVVDGVLHAGRARIEAAYVGAAEPLDAEAARRVAGREADARAFLLLRPYLKRAVKVEITDPADPAPYWLLATRHPRSLADAIAGLAGRPADSSH</sequence>
<gene>
    <name evidence="2" type="ORF">AB3X52_05465</name>
</gene>
<dbReference type="Proteomes" id="UP001556631">
    <property type="component" value="Unassembled WGS sequence"/>
</dbReference>
<keyword evidence="1" id="KW-0472">Membrane</keyword>
<keyword evidence="1" id="KW-1133">Transmembrane helix</keyword>
<name>A0ABV3SVV0_9ACTN</name>
<proteinExistence type="predicted"/>